<dbReference type="Pfam" id="PF03466">
    <property type="entry name" value="LysR_substrate"/>
    <property type="match status" value="1"/>
</dbReference>
<dbReference type="InterPro" id="IPR036390">
    <property type="entry name" value="WH_DNA-bd_sf"/>
</dbReference>
<feature type="domain" description="HTH lysR-type" evidence="5">
    <location>
        <begin position="3"/>
        <end position="60"/>
    </location>
</feature>
<evidence type="ECO:0000256" key="1">
    <source>
        <dbReference type="ARBA" id="ARBA00009437"/>
    </source>
</evidence>
<dbReference type="AlphaFoldDB" id="A0A357U7V3"/>
<proteinExistence type="inferred from homology"/>
<evidence type="ECO:0000313" key="6">
    <source>
        <dbReference type="EMBL" id="MBD8107122.1"/>
    </source>
</evidence>
<dbReference type="SUPFAM" id="SSF46785">
    <property type="entry name" value="Winged helix' DNA-binding domain"/>
    <property type="match status" value="1"/>
</dbReference>
<dbReference type="PROSITE" id="PS50931">
    <property type="entry name" value="HTH_LYSR"/>
    <property type="match status" value="1"/>
</dbReference>
<keyword evidence="3" id="KW-0238">DNA-binding</keyword>
<dbReference type="Proteomes" id="UP000661012">
    <property type="component" value="Unassembled WGS sequence"/>
</dbReference>
<dbReference type="FunFam" id="1.10.10.10:FF:000001">
    <property type="entry name" value="LysR family transcriptional regulator"/>
    <property type="match status" value="1"/>
</dbReference>
<dbReference type="Proteomes" id="UP000306393">
    <property type="component" value="Unassembled WGS sequence"/>
</dbReference>
<dbReference type="InterPro" id="IPR058163">
    <property type="entry name" value="LysR-type_TF_proteobact-type"/>
</dbReference>
<dbReference type="STRING" id="1219360.GCA_001571305_02677"/>
<organism evidence="7 8">
    <name type="scientific">Erwinia persicina</name>
    <dbReference type="NCBI Taxonomy" id="55211"/>
    <lineage>
        <taxon>Bacteria</taxon>
        <taxon>Pseudomonadati</taxon>
        <taxon>Pseudomonadota</taxon>
        <taxon>Gammaproteobacteria</taxon>
        <taxon>Enterobacterales</taxon>
        <taxon>Erwiniaceae</taxon>
        <taxon>Erwinia</taxon>
    </lineage>
</organism>
<gene>
    <name evidence="7" type="ORF">EpCFBP13511_14100</name>
    <name evidence="6" type="ORF">IFT93_11945</name>
</gene>
<evidence type="ECO:0000313" key="8">
    <source>
        <dbReference type="Proteomes" id="UP000306393"/>
    </source>
</evidence>
<keyword evidence="9" id="KW-1185">Reference proteome</keyword>
<keyword evidence="2" id="KW-0805">Transcription regulation</keyword>
<reference evidence="6 9" key="2">
    <citation type="journal article" date="2020" name="FEMS Microbiol. Ecol.">
        <title>Temporal dynamics of bacterial communities during seed development and maturation.</title>
        <authorList>
            <person name="Chesneau G."/>
            <person name="Torres-Cortes G."/>
            <person name="Briand M."/>
            <person name="Darrasse A."/>
            <person name="Preveaux A."/>
            <person name="Marais C."/>
            <person name="Jacques M.A."/>
            <person name="Shade A."/>
            <person name="Barret M."/>
        </authorList>
    </citation>
    <scope>NUCLEOTIDE SEQUENCE [LARGE SCALE GENOMIC DNA]</scope>
    <source>
        <strain evidence="6 9">CFBP13732</strain>
    </source>
</reference>
<sequence length="300" mass="33976">MKITLEELRAWVVVVDTGSITAAAEQLNQTTSGISRALSRLESKLQTTLLHRTTRRIALTEEGQIFLEHARQIIRSVETAEEQIAQRREIPSGRLRVNAATPFMLHVIVPLMPEFSRRFPLIQLELNTDEVVIDLLEQQTDIAIRIGELRDSTMHARALGSSRLRLMASPAYLQEHGVPLSVADMVDKHRLLGFCNLDQHNIWPVWRSEGEFLQIKPTVMASSGETLRQLAVNGMGIARVSDFLSREDVASGRLVPVLEAETREMFHPIHAVYYRNSTLAVRIRCFLDYLSEQFASKTLL</sequence>
<protein>
    <submittedName>
        <fullName evidence="7">LysR family transcriptional regulator</fullName>
    </submittedName>
</protein>
<name>A0A357U7V3_9GAMM</name>
<reference evidence="7 8" key="1">
    <citation type="journal article" date="2019" name="Sci. Rep.">
        <title>Differences in resource use lead to coexistence of seed-transmitted microbial populations.</title>
        <authorList>
            <person name="Torres-Cortes G."/>
            <person name="Garcia B.J."/>
            <person name="Compant S."/>
            <person name="Rezki S."/>
            <person name="Jones P."/>
            <person name="Preveaux A."/>
            <person name="Briand M."/>
            <person name="Roulet A."/>
            <person name="Bouchez O."/>
            <person name="Jacobson D."/>
            <person name="Barret M."/>
        </authorList>
    </citation>
    <scope>NUCLEOTIDE SEQUENCE [LARGE SCALE GENOMIC DNA]</scope>
    <source>
        <strain evidence="7 8">CFBP13511</strain>
    </source>
</reference>
<dbReference type="Pfam" id="PF00126">
    <property type="entry name" value="HTH_1"/>
    <property type="match status" value="1"/>
</dbReference>
<dbReference type="GeneID" id="67475173"/>
<dbReference type="InterPro" id="IPR000847">
    <property type="entry name" value="LysR_HTH_N"/>
</dbReference>
<dbReference type="PANTHER" id="PTHR30537">
    <property type="entry name" value="HTH-TYPE TRANSCRIPTIONAL REGULATOR"/>
    <property type="match status" value="1"/>
</dbReference>
<dbReference type="InterPro" id="IPR005119">
    <property type="entry name" value="LysR_subst-bd"/>
</dbReference>
<dbReference type="GO" id="GO:0006351">
    <property type="term" value="P:DNA-templated transcription"/>
    <property type="evidence" value="ECO:0007669"/>
    <property type="project" value="TreeGrafter"/>
</dbReference>
<dbReference type="RefSeq" id="WP_062745820.1">
    <property type="nucleotide sequence ID" value="NZ_CP022725.1"/>
</dbReference>
<dbReference type="InterPro" id="IPR036388">
    <property type="entry name" value="WH-like_DNA-bd_sf"/>
</dbReference>
<dbReference type="GO" id="GO:0043565">
    <property type="term" value="F:sequence-specific DNA binding"/>
    <property type="evidence" value="ECO:0007669"/>
    <property type="project" value="TreeGrafter"/>
</dbReference>
<evidence type="ECO:0000256" key="2">
    <source>
        <dbReference type="ARBA" id="ARBA00023015"/>
    </source>
</evidence>
<dbReference type="Gene3D" id="1.10.10.10">
    <property type="entry name" value="Winged helix-like DNA-binding domain superfamily/Winged helix DNA-binding domain"/>
    <property type="match status" value="1"/>
</dbReference>
<dbReference type="SUPFAM" id="SSF53850">
    <property type="entry name" value="Periplasmic binding protein-like II"/>
    <property type="match status" value="1"/>
</dbReference>
<dbReference type="OrthoDB" id="9786526at2"/>
<keyword evidence="4" id="KW-0804">Transcription</keyword>
<comment type="similarity">
    <text evidence="1">Belongs to the LysR transcriptional regulatory family.</text>
</comment>
<comment type="caution">
    <text evidence="7">The sequence shown here is derived from an EMBL/GenBank/DDBJ whole genome shotgun (WGS) entry which is preliminary data.</text>
</comment>
<evidence type="ECO:0000256" key="3">
    <source>
        <dbReference type="ARBA" id="ARBA00023125"/>
    </source>
</evidence>
<evidence type="ECO:0000256" key="4">
    <source>
        <dbReference type="ARBA" id="ARBA00023163"/>
    </source>
</evidence>
<dbReference type="Gene3D" id="3.40.190.290">
    <property type="match status" value="1"/>
</dbReference>
<accession>A0A357U7V3</accession>
<dbReference type="PANTHER" id="PTHR30537:SF20">
    <property type="entry name" value="TRANSCRIPTIONAL REGULATORY PROTEIN"/>
    <property type="match status" value="1"/>
</dbReference>
<dbReference type="GO" id="GO:0003700">
    <property type="term" value="F:DNA-binding transcription factor activity"/>
    <property type="evidence" value="ECO:0007669"/>
    <property type="project" value="InterPro"/>
</dbReference>
<evidence type="ECO:0000259" key="5">
    <source>
        <dbReference type="PROSITE" id="PS50931"/>
    </source>
</evidence>
<evidence type="ECO:0000313" key="7">
    <source>
        <dbReference type="EMBL" id="TKJ88984.1"/>
    </source>
</evidence>
<dbReference type="EMBL" id="JACYNN010000007">
    <property type="protein sequence ID" value="MBD8107122.1"/>
    <property type="molecule type" value="Genomic_DNA"/>
</dbReference>
<dbReference type="KEGG" id="epe:CI789_21780"/>
<evidence type="ECO:0000313" key="9">
    <source>
        <dbReference type="Proteomes" id="UP000661012"/>
    </source>
</evidence>
<dbReference type="EMBL" id="QGAC01000013">
    <property type="protein sequence ID" value="TKJ88984.1"/>
    <property type="molecule type" value="Genomic_DNA"/>
</dbReference>